<dbReference type="Pfam" id="PF03837">
    <property type="entry name" value="RecT"/>
    <property type="match status" value="1"/>
</dbReference>
<dbReference type="AlphaFoldDB" id="A0A346B143"/>
<dbReference type="InterPro" id="IPR018330">
    <property type="entry name" value="RecT_fam"/>
</dbReference>
<accession>A0A346B143</accession>
<dbReference type="EMBL" id="CP029462">
    <property type="protein sequence ID" value="AXL21836.1"/>
    <property type="molecule type" value="Genomic_DNA"/>
</dbReference>
<dbReference type="OrthoDB" id="1045432at2"/>
<dbReference type="RefSeq" id="WP_107196352.1">
    <property type="nucleotide sequence ID" value="NZ_CP029462.1"/>
</dbReference>
<sequence>MATTKGGLAATQKNAAVTSPKKHMMDLIKSMKPQIEAALPSVLTGERFTRMVLSAMSTTPKLIECTPNSFLGAMMQAAQLGVEPNTPLGQAYLIPYKNKGTMECQFQLGYKGLIDLAYRSGQVKDIQAHEVYENDEFEYELGLEAKLRHKPAMKDRGAVVAYYAVFHTKDGGYGFEVMSVDDIRNHAKKYSQSFNSSYSPWSRNFDEMAKKTVLKKCLKYAPLKTEFVRAMNSDGTIKSTLAKDMVDVKDETDYIDTEAEAVTEQATPTSQPEPKEEPAVDMTTGEVLQEQPMSEDDRILEDSLNI</sequence>
<dbReference type="Proteomes" id="UP000254337">
    <property type="component" value="Chromosome"/>
</dbReference>
<reference evidence="2 3" key="1">
    <citation type="submission" date="2018-05" db="EMBL/GenBank/DDBJ databases">
        <title>Complete genome sequence of Megasphaera sp. AJH120T, isolated from the ceca of a chicken.</title>
        <authorList>
            <person name="Maki J."/>
            <person name="Looft T."/>
        </authorList>
    </citation>
    <scope>NUCLEOTIDE SEQUENCE [LARGE SCALE GENOMIC DNA]</scope>
    <source>
        <strain evidence="2 3">AJH120</strain>
    </source>
</reference>
<keyword evidence="3" id="KW-1185">Reference proteome</keyword>
<dbReference type="InterPro" id="IPR004590">
    <property type="entry name" value="ssDNA_annealing_RecT"/>
</dbReference>
<dbReference type="NCBIfam" id="TIGR00616">
    <property type="entry name" value="rect"/>
    <property type="match status" value="1"/>
</dbReference>
<name>A0A346B143_9FIRM</name>
<evidence type="ECO:0000313" key="3">
    <source>
        <dbReference type="Proteomes" id="UP000254337"/>
    </source>
</evidence>
<dbReference type="GO" id="GO:0003677">
    <property type="term" value="F:DNA binding"/>
    <property type="evidence" value="ECO:0007669"/>
    <property type="project" value="InterPro"/>
</dbReference>
<evidence type="ECO:0000313" key="2">
    <source>
        <dbReference type="EMBL" id="AXL21836.1"/>
    </source>
</evidence>
<evidence type="ECO:0000256" key="1">
    <source>
        <dbReference type="SAM" id="MobiDB-lite"/>
    </source>
</evidence>
<dbReference type="GO" id="GO:0006259">
    <property type="term" value="P:DNA metabolic process"/>
    <property type="evidence" value="ECO:0007669"/>
    <property type="project" value="InterPro"/>
</dbReference>
<feature type="region of interest" description="Disordered" evidence="1">
    <location>
        <begin position="260"/>
        <end position="306"/>
    </location>
</feature>
<gene>
    <name evidence="2" type="ORF">DKB62_09820</name>
</gene>
<organism evidence="2 3">
    <name type="scientific">Megasphaera stantonii</name>
    <dbReference type="NCBI Taxonomy" id="2144175"/>
    <lineage>
        <taxon>Bacteria</taxon>
        <taxon>Bacillati</taxon>
        <taxon>Bacillota</taxon>
        <taxon>Negativicutes</taxon>
        <taxon>Veillonellales</taxon>
        <taxon>Veillonellaceae</taxon>
        <taxon>Megasphaera</taxon>
    </lineage>
</organism>
<feature type="compositionally biased region" description="Basic and acidic residues" evidence="1">
    <location>
        <begin position="295"/>
        <end position="306"/>
    </location>
</feature>
<proteinExistence type="predicted"/>
<dbReference type="KEGG" id="meg:DKB62_09820"/>
<protein>
    <submittedName>
        <fullName evidence="2">Recombinase RecT</fullName>
    </submittedName>
</protein>